<protein>
    <submittedName>
        <fullName evidence="1">Uncharacterized protein</fullName>
    </submittedName>
</protein>
<evidence type="ECO:0000313" key="1">
    <source>
        <dbReference type="EMBL" id="HGH59907.1"/>
    </source>
</evidence>
<accession>A0A7C4AQD9</accession>
<name>A0A7C4AQD9_9BACT</name>
<proteinExistence type="predicted"/>
<dbReference type="InterPro" id="IPR054230">
    <property type="entry name" value="DUF6955"/>
</dbReference>
<gene>
    <name evidence="1" type="ORF">ENV54_01265</name>
</gene>
<sequence>MADYYINIFVDDDKQKKLEAVGLAGEIKDVGGKKAIQVPVTSKEQKKLVKGYPDLVFDASNACTLPAQAEQTLMDIIVSTKSIDVMKVAILKLYNPLAGKDLRAKTF</sequence>
<dbReference type="AlphaFoldDB" id="A0A7C4AQD9"/>
<comment type="caution">
    <text evidence="1">The sequence shown here is derived from an EMBL/GenBank/DDBJ whole genome shotgun (WGS) entry which is preliminary data.</text>
</comment>
<dbReference type="EMBL" id="DTGT01000039">
    <property type="protein sequence ID" value="HGH59907.1"/>
    <property type="molecule type" value="Genomic_DNA"/>
</dbReference>
<dbReference type="Pfam" id="PF22271">
    <property type="entry name" value="DUF6955"/>
    <property type="match status" value="1"/>
</dbReference>
<reference evidence="1" key="1">
    <citation type="journal article" date="2020" name="mSystems">
        <title>Genome- and Community-Level Interaction Insights into Carbon Utilization and Element Cycling Functions of Hydrothermarchaeota in Hydrothermal Sediment.</title>
        <authorList>
            <person name="Zhou Z."/>
            <person name="Liu Y."/>
            <person name="Xu W."/>
            <person name="Pan J."/>
            <person name="Luo Z.H."/>
            <person name="Li M."/>
        </authorList>
    </citation>
    <scope>NUCLEOTIDE SEQUENCE [LARGE SCALE GENOMIC DNA]</scope>
    <source>
        <strain evidence="1">SpSt-769</strain>
    </source>
</reference>
<organism evidence="1">
    <name type="scientific">Desulfomonile tiedjei</name>
    <dbReference type="NCBI Taxonomy" id="2358"/>
    <lineage>
        <taxon>Bacteria</taxon>
        <taxon>Pseudomonadati</taxon>
        <taxon>Thermodesulfobacteriota</taxon>
        <taxon>Desulfomonilia</taxon>
        <taxon>Desulfomonilales</taxon>
        <taxon>Desulfomonilaceae</taxon>
        <taxon>Desulfomonile</taxon>
    </lineage>
</organism>